<keyword evidence="2 4" id="KW-0560">Oxidoreductase</keyword>
<dbReference type="EMBL" id="LKAJ01000001">
    <property type="protein sequence ID" value="KRG22604.1"/>
    <property type="molecule type" value="Genomic_DNA"/>
</dbReference>
<evidence type="ECO:0000256" key="3">
    <source>
        <dbReference type="RuleBase" id="RU000363"/>
    </source>
</evidence>
<dbReference type="InterPro" id="IPR036291">
    <property type="entry name" value="NAD(P)-bd_dom_sf"/>
</dbReference>
<dbReference type="Pfam" id="PF00106">
    <property type="entry name" value="adh_short"/>
    <property type="match status" value="1"/>
</dbReference>
<dbReference type="AlphaFoldDB" id="A0A0Q9YPB5"/>
<dbReference type="PROSITE" id="PS00061">
    <property type="entry name" value="ADH_SHORT"/>
    <property type="match status" value="1"/>
</dbReference>
<dbReference type="Gene3D" id="3.40.50.720">
    <property type="entry name" value="NAD(P)-binding Rossmann-like Domain"/>
    <property type="match status" value="1"/>
</dbReference>
<evidence type="ECO:0000313" key="5">
    <source>
        <dbReference type="EMBL" id="MCS5712031.1"/>
    </source>
</evidence>
<dbReference type="PRINTS" id="PR00081">
    <property type="entry name" value="GDHRDH"/>
</dbReference>
<dbReference type="EC" id="1.-.-.-" evidence="4"/>
<dbReference type="OrthoDB" id="9787298at2"/>
<comment type="caution">
    <text evidence="4">The sequence shown here is derived from an EMBL/GenBank/DDBJ whole genome shotgun (WGS) entry which is preliminary data.</text>
</comment>
<accession>A0A0Q9YPB5</accession>
<dbReference type="STRING" id="295108.HT99x_00142"/>
<dbReference type="PRINTS" id="PR00080">
    <property type="entry name" value="SDRFAMILY"/>
</dbReference>
<evidence type="ECO:0000313" key="4">
    <source>
        <dbReference type="EMBL" id="KRG22604.1"/>
    </source>
</evidence>
<comment type="similarity">
    <text evidence="1 3">Belongs to the short-chain dehydrogenases/reductases (SDR) family.</text>
</comment>
<reference evidence="5" key="2">
    <citation type="journal article" date="2016" name="Genome Announc.">
        <title>Draft Genome Sequences of Two Novel Amoeba-Resistant Intranuclear Bacteria, 'Candidatus Berkiella cookevillensis' and 'Candidatus Berkiella aquae'.</title>
        <authorList>
            <person name="Mehari Y.T."/>
            <person name="Arivett B.A."/>
            <person name="Farone A.L."/>
            <person name="Gunderson J.H."/>
            <person name="Farone M.B."/>
        </authorList>
    </citation>
    <scope>NUCLEOTIDE SEQUENCE</scope>
    <source>
        <strain evidence="5">HT99</strain>
    </source>
</reference>
<dbReference type="Proteomes" id="UP000051497">
    <property type="component" value="Unassembled WGS sequence"/>
</dbReference>
<dbReference type="InterPro" id="IPR002347">
    <property type="entry name" value="SDR_fam"/>
</dbReference>
<protein>
    <submittedName>
        <fullName evidence="4">Putative oxidoreductase YciK</fullName>
        <ecNumber evidence="4">1.-.-.-</ecNumber>
    </submittedName>
    <submittedName>
        <fullName evidence="5">SDR family NAD(P)-dependent oxidoreductase</fullName>
    </submittedName>
</protein>
<reference evidence="4" key="1">
    <citation type="submission" date="2015-09" db="EMBL/GenBank/DDBJ databases">
        <title>Draft Genome Sequences of Two Novel Amoeba-resistant Intranuclear Bacteria, Candidatus Berkiella cookevillensis and Candidatus Berkiella aquae.</title>
        <authorList>
            <person name="Mehari Y.T."/>
            <person name="Arivett B.A."/>
            <person name="Farone A.L."/>
            <person name="Gunderson J.H."/>
            <person name="Farone M.B."/>
        </authorList>
    </citation>
    <scope>NUCLEOTIDE SEQUENCE [LARGE SCALE GENOMIC DNA]</scope>
    <source>
        <strain evidence="4">HT99</strain>
    </source>
</reference>
<gene>
    <name evidence="4" type="primary">yciK</name>
    <name evidence="4" type="ORF">HT99x_00142</name>
    <name evidence="5" type="ORF">HT99x_011360</name>
</gene>
<dbReference type="GO" id="GO:0016491">
    <property type="term" value="F:oxidoreductase activity"/>
    <property type="evidence" value="ECO:0007669"/>
    <property type="project" value="UniProtKB-KW"/>
</dbReference>
<evidence type="ECO:0000256" key="1">
    <source>
        <dbReference type="ARBA" id="ARBA00006484"/>
    </source>
</evidence>
<dbReference type="SUPFAM" id="SSF51735">
    <property type="entry name" value="NAD(P)-binding Rossmann-fold domains"/>
    <property type="match status" value="1"/>
</dbReference>
<name>A0A0Q9YPB5_9GAMM</name>
<dbReference type="EMBL" id="LKAJ02000001">
    <property type="protein sequence ID" value="MCS5712031.1"/>
    <property type="molecule type" value="Genomic_DNA"/>
</dbReference>
<dbReference type="InterPro" id="IPR020904">
    <property type="entry name" value="Sc_DH/Rdtase_CS"/>
</dbReference>
<dbReference type="PANTHER" id="PTHR42901:SF1">
    <property type="entry name" value="ALCOHOL DEHYDROGENASE"/>
    <property type="match status" value="1"/>
</dbReference>
<dbReference type="PANTHER" id="PTHR42901">
    <property type="entry name" value="ALCOHOL DEHYDROGENASE"/>
    <property type="match status" value="1"/>
</dbReference>
<organism evidence="4">
    <name type="scientific">Candidatus Berkiella aquae</name>
    <dbReference type="NCBI Taxonomy" id="295108"/>
    <lineage>
        <taxon>Bacteria</taxon>
        <taxon>Pseudomonadati</taxon>
        <taxon>Pseudomonadota</taxon>
        <taxon>Gammaproteobacteria</taxon>
        <taxon>Candidatus Berkiellales</taxon>
        <taxon>Candidatus Berkiellaceae</taxon>
        <taxon>Candidatus Berkiella</taxon>
    </lineage>
</organism>
<proteinExistence type="inferred from homology"/>
<evidence type="ECO:0000313" key="6">
    <source>
        <dbReference type="Proteomes" id="UP000051497"/>
    </source>
</evidence>
<sequence length="261" mass="28335">MDKLNLTLPSMPAHCLANQVILITGAGKGIGRALALAAAKHGATTILLGKSLKNLESIYDEITSNGYPEPALHPLNLLQLEPKSAHELLQNIEQMFGRLDAIVHNAGISGLVTPLELMPPQKWQEVIHLNLNVPFLLTQALLPLLRKGPYGSILFTTADEAHLAKAYWGAYSASKHGVVALAKALHEELENNTAIRVNCINPGKVRTALRLNAYPAIDPENFTAPEALMPYYLHLLSSEAKGIRGKEISPVCKEQETALLL</sequence>
<reference evidence="5" key="3">
    <citation type="submission" date="2021-06" db="EMBL/GenBank/DDBJ databases">
        <title>Genomic Description and Analysis of Intracellular Bacteria, Candidatus Berkiella cookevillensis and Candidatus Berkiella aquae.</title>
        <authorList>
            <person name="Kidane D.T."/>
            <person name="Mehari Y.T."/>
            <person name="Rice F.C."/>
            <person name="Arivett B.A."/>
            <person name="Farone A.L."/>
            <person name="Berk S.G."/>
            <person name="Farone M.B."/>
        </authorList>
    </citation>
    <scope>NUCLEOTIDE SEQUENCE</scope>
    <source>
        <strain evidence="5">HT99</strain>
    </source>
</reference>
<dbReference type="RefSeq" id="WP_158003334.1">
    <property type="nucleotide sequence ID" value="NZ_LKAJ02000001.1"/>
</dbReference>
<evidence type="ECO:0000256" key="2">
    <source>
        <dbReference type="ARBA" id="ARBA00023002"/>
    </source>
</evidence>
<keyword evidence="6" id="KW-1185">Reference proteome</keyword>